<dbReference type="EMBL" id="CP086322">
    <property type="protein sequence ID" value="UQA92401.1"/>
    <property type="molecule type" value="Genomic_DNA"/>
</dbReference>
<accession>A0ABY4M7Q3</accession>
<organism evidence="2 3">
    <name type="scientific">Streptomyces halobius</name>
    <dbReference type="NCBI Taxonomy" id="2879846"/>
    <lineage>
        <taxon>Bacteria</taxon>
        <taxon>Bacillati</taxon>
        <taxon>Actinomycetota</taxon>
        <taxon>Actinomycetes</taxon>
        <taxon>Kitasatosporales</taxon>
        <taxon>Streptomycetaceae</taxon>
        <taxon>Streptomyces</taxon>
    </lineage>
</organism>
<keyword evidence="3" id="KW-1185">Reference proteome</keyword>
<proteinExistence type="predicted"/>
<feature type="domain" description="DUF6924" evidence="1">
    <location>
        <begin position="11"/>
        <end position="90"/>
    </location>
</feature>
<dbReference type="InterPro" id="IPR053832">
    <property type="entry name" value="DUF6924"/>
</dbReference>
<evidence type="ECO:0000313" key="3">
    <source>
        <dbReference type="Proteomes" id="UP000830115"/>
    </source>
</evidence>
<gene>
    <name evidence="2" type="ORF">K9S39_11625</name>
</gene>
<dbReference type="Pfam" id="PF21962">
    <property type="entry name" value="DUF6924"/>
    <property type="match status" value="1"/>
</dbReference>
<reference evidence="2" key="1">
    <citation type="submission" date="2021-10" db="EMBL/GenBank/DDBJ databases">
        <title>Streptomyces nigrumlapis sp.nov.,an antimicrobial producing actinobacterium isolated from Black Gobi rocks.</title>
        <authorList>
            <person name="Wen Y."/>
            <person name="Zhang W."/>
            <person name="Liu X.G."/>
        </authorList>
    </citation>
    <scope>NUCLEOTIDE SEQUENCE</scope>
    <source>
        <strain evidence="2">ST13-2-2</strain>
    </source>
</reference>
<protein>
    <recommendedName>
        <fullName evidence="1">DUF6924 domain-containing protein</fullName>
    </recommendedName>
</protein>
<dbReference type="Proteomes" id="UP000830115">
    <property type="component" value="Chromosome"/>
</dbReference>
<sequence length="93" mass="10276">MSVQALIDEEAAADEDDEEFHIFHAFFVDTTTFTDPSRPLLAVDLHNEPGRTFRVPARWFPQISANPSIADMDVAEYADPADASGAFRGFDDG</sequence>
<evidence type="ECO:0000259" key="1">
    <source>
        <dbReference type="Pfam" id="PF21962"/>
    </source>
</evidence>
<dbReference type="RefSeq" id="WP_248863261.1">
    <property type="nucleotide sequence ID" value="NZ_CP086322.1"/>
</dbReference>
<evidence type="ECO:0000313" key="2">
    <source>
        <dbReference type="EMBL" id="UQA92401.1"/>
    </source>
</evidence>
<name>A0ABY4M7Q3_9ACTN</name>